<sequence length="71" mass="8005">LYESWSMVIPTVIESYLHYLTDTIGKPLSTHDMLLHHCQGNCKPKHSSLICLYFDHLSLTPASVCKCSSLP</sequence>
<evidence type="ECO:0000313" key="1">
    <source>
        <dbReference type="EMBL" id="KIM52696.1"/>
    </source>
</evidence>
<reference evidence="1 2" key="1">
    <citation type="submission" date="2014-04" db="EMBL/GenBank/DDBJ databases">
        <authorList>
            <consortium name="DOE Joint Genome Institute"/>
            <person name="Kuo A."/>
            <person name="Kohler A."/>
            <person name="Nagy L.G."/>
            <person name="Floudas D."/>
            <person name="Copeland A."/>
            <person name="Barry K.W."/>
            <person name="Cichocki N."/>
            <person name="Veneault-Fourrey C."/>
            <person name="LaButti K."/>
            <person name="Lindquist E.A."/>
            <person name="Lipzen A."/>
            <person name="Lundell T."/>
            <person name="Morin E."/>
            <person name="Murat C."/>
            <person name="Sun H."/>
            <person name="Tunlid A."/>
            <person name="Henrissat B."/>
            <person name="Grigoriev I.V."/>
            <person name="Hibbett D.S."/>
            <person name="Martin F."/>
            <person name="Nordberg H.P."/>
            <person name="Cantor M.N."/>
            <person name="Hua S.X."/>
        </authorList>
    </citation>
    <scope>NUCLEOTIDE SEQUENCE [LARGE SCALE GENOMIC DNA]</scope>
    <source>
        <strain evidence="1 2">Foug A</strain>
    </source>
</reference>
<dbReference type="STRING" id="1036808.A0A0C3D9C8"/>
<dbReference type="HOGENOM" id="CLU_191666_1_1_1"/>
<dbReference type="AlphaFoldDB" id="A0A0C3D9C8"/>
<organism evidence="1 2">
    <name type="scientific">Scleroderma citrinum Foug A</name>
    <dbReference type="NCBI Taxonomy" id="1036808"/>
    <lineage>
        <taxon>Eukaryota</taxon>
        <taxon>Fungi</taxon>
        <taxon>Dikarya</taxon>
        <taxon>Basidiomycota</taxon>
        <taxon>Agaricomycotina</taxon>
        <taxon>Agaricomycetes</taxon>
        <taxon>Agaricomycetidae</taxon>
        <taxon>Boletales</taxon>
        <taxon>Sclerodermatineae</taxon>
        <taxon>Sclerodermataceae</taxon>
        <taxon>Scleroderma</taxon>
    </lineage>
</organism>
<keyword evidence="2" id="KW-1185">Reference proteome</keyword>
<accession>A0A0C3D9C8</accession>
<evidence type="ECO:0008006" key="3">
    <source>
        <dbReference type="Google" id="ProtNLM"/>
    </source>
</evidence>
<feature type="non-terminal residue" evidence="1">
    <location>
        <position position="71"/>
    </location>
</feature>
<dbReference type="EMBL" id="KN822202">
    <property type="protein sequence ID" value="KIM52696.1"/>
    <property type="molecule type" value="Genomic_DNA"/>
</dbReference>
<gene>
    <name evidence="1" type="ORF">SCLCIDRAFT_40207</name>
</gene>
<name>A0A0C3D9C8_9AGAM</name>
<dbReference type="InParanoid" id="A0A0C3D9C8"/>
<dbReference type="Proteomes" id="UP000053989">
    <property type="component" value="Unassembled WGS sequence"/>
</dbReference>
<evidence type="ECO:0000313" key="2">
    <source>
        <dbReference type="Proteomes" id="UP000053989"/>
    </source>
</evidence>
<protein>
    <recommendedName>
        <fullName evidence="3">CxC1-like cysteine cluster associated with KDZ transposases domain-containing protein</fullName>
    </recommendedName>
</protein>
<reference evidence="2" key="2">
    <citation type="submission" date="2015-01" db="EMBL/GenBank/DDBJ databases">
        <title>Evolutionary Origins and Diversification of the Mycorrhizal Mutualists.</title>
        <authorList>
            <consortium name="DOE Joint Genome Institute"/>
            <consortium name="Mycorrhizal Genomics Consortium"/>
            <person name="Kohler A."/>
            <person name="Kuo A."/>
            <person name="Nagy L.G."/>
            <person name="Floudas D."/>
            <person name="Copeland A."/>
            <person name="Barry K.W."/>
            <person name="Cichocki N."/>
            <person name="Veneault-Fourrey C."/>
            <person name="LaButti K."/>
            <person name="Lindquist E.A."/>
            <person name="Lipzen A."/>
            <person name="Lundell T."/>
            <person name="Morin E."/>
            <person name="Murat C."/>
            <person name="Riley R."/>
            <person name="Ohm R."/>
            <person name="Sun H."/>
            <person name="Tunlid A."/>
            <person name="Henrissat B."/>
            <person name="Grigoriev I.V."/>
            <person name="Hibbett D.S."/>
            <person name="Martin F."/>
        </authorList>
    </citation>
    <scope>NUCLEOTIDE SEQUENCE [LARGE SCALE GENOMIC DNA]</scope>
    <source>
        <strain evidence="2">Foug A</strain>
    </source>
</reference>
<dbReference type="OrthoDB" id="2691413at2759"/>
<proteinExistence type="predicted"/>
<feature type="non-terminal residue" evidence="1">
    <location>
        <position position="1"/>
    </location>
</feature>